<dbReference type="PANTHER" id="PTHR12264">
    <property type="entry name" value="TRANSCRIPTION INITIATION FACTOR TFIID SUBUNIT 12"/>
    <property type="match status" value="1"/>
</dbReference>
<organism evidence="7 8">
    <name type="scientific">Phakopsora pachyrhizi</name>
    <name type="common">Asian soybean rust disease fungus</name>
    <dbReference type="NCBI Taxonomy" id="170000"/>
    <lineage>
        <taxon>Eukaryota</taxon>
        <taxon>Fungi</taxon>
        <taxon>Dikarya</taxon>
        <taxon>Basidiomycota</taxon>
        <taxon>Pucciniomycotina</taxon>
        <taxon>Pucciniomycetes</taxon>
        <taxon>Pucciniales</taxon>
        <taxon>Phakopsoraceae</taxon>
        <taxon>Phakopsora</taxon>
    </lineage>
</organism>
<name>A0AAV0AFL5_PHAPC</name>
<dbReference type="Gene3D" id="1.10.20.10">
    <property type="entry name" value="Histone, subunit A"/>
    <property type="match status" value="1"/>
</dbReference>
<keyword evidence="3" id="KW-0805">Transcription regulation</keyword>
<comment type="subcellular location">
    <subcellularLocation>
        <location evidence="1">Nucleus</location>
    </subcellularLocation>
</comment>
<dbReference type="InterPro" id="IPR037794">
    <property type="entry name" value="TAF12"/>
</dbReference>
<dbReference type="AlphaFoldDB" id="A0AAV0AFL5"/>
<dbReference type="GO" id="GO:0000124">
    <property type="term" value="C:SAGA complex"/>
    <property type="evidence" value="ECO:0007669"/>
    <property type="project" value="InterPro"/>
</dbReference>
<protein>
    <recommendedName>
        <fullName evidence="6">Transcription initiation factor TFIID subunit 12 domain-containing protein</fullName>
    </recommendedName>
</protein>
<keyword evidence="8" id="KW-1185">Reference proteome</keyword>
<comment type="similarity">
    <text evidence="2">Belongs to the TAF12 family.</text>
</comment>
<keyword evidence="5" id="KW-0539">Nucleus</keyword>
<comment type="caution">
    <text evidence="7">The sequence shown here is derived from an EMBL/GenBank/DDBJ whole genome shotgun (WGS) entry which is preliminary data.</text>
</comment>
<dbReference type="GO" id="GO:0046982">
    <property type="term" value="F:protein heterodimerization activity"/>
    <property type="evidence" value="ECO:0007669"/>
    <property type="project" value="InterPro"/>
</dbReference>
<evidence type="ECO:0000313" key="7">
    <source>
        <dbReference type="EMBL" id="CAH7666922.1"/>
    </source>
</evidence>
<evidence type="ECO:0000313" key="8">
    <source>
        <dbReference type="Proteomes" id="UP001153365"/>
    </source>
</evidence>
<evidence type="ECO:0000256" key="1">
    <source>
        <dbReference type="ARBA" id="ARBA00004123"/>
    </source>
</evidence>
<dbReference type="PANTHER" id="PTHR12264:SF21">
    <property type="entry name" value="TRANSCRIPTION INITIATION FACTOR TFIID SUBUNIT 12"/>
    <property type="match status" value="1"/>
</dbReference>
<evidence type="ECO:0000259" key="6">
    <source>
        <dbReference type="Pfam" id="PF03847"/>
    </source>
</evidence>
<dbReference type="GO" id="GO:0005669">
    <property type="term" value="C:transcription factor TFIID complex"/>
    <property type="evidence" value="ECO:0007669"/>
    <property type="project" value="InterPro"/>
</dbReference>
<keyword evidence="4" id="KW-0804">Transcription</keyword>
<dbReference type="GO" id="GO:0051123">
    <property type="term" value="P:RNA polymerase II preinitiation complex assembly"/>
    <property type="evidence" value="ECO:0007669"/>
    <property type="project" value="TreeGrafter"/>
</dbReference>
<evidence type="ECO:0000256" key="3">
    <source>
        <dbReference type="ARBA" id="ARBA00023015"/>
    </source>
</evidence>
<dbReference type="InterPro" id="IPR003228">
    <property type="entry name" value="TFIID_TAF12_dom"/>
</dbReference>
<dbReference type="GO" id="GO:0003677">
    <property type="term" value="F:DNA binding"/>
    <property type="evidence" value="ECO:0007669"/>
    <property type="project" value="TreeGrafter"/>
</dbReference>
<reference evidence="7" key="1">
    <citation type="submission" date="2022-06" db="EMBL/GenBank/DDBJ databases">
        <authorList>
            <consortium name="SYNGENTA / RWTH Aachen University"/>
        </authorList>
    </citation>
    <scope>NUCLEOTIDE SEQUENCE</scope>
</reference>
<evidence type="ECO:0000256" key="5">
    <source>
        <dbReference type="ARBA" id="ARBA00023242"/>
    </source>
</evidence>
<proteinExistence type="inferred from homology"/>
<accession>A0AAV0AFL5</accession>
<evidence type="ECO:0000256" key="4">
    <source>
        <dbReference type="ARBA" id="ARBA00023163"/>
    </source>
</evidence>
<dbReference type="InterPro" id="IPR009072">
    <property type="entry name" value="Histone-fold"/>
</dbReference>
<feature type="domain" description="Transcription initiation factor TFIID subunit 12" evidence="6">
    <location>
        <begin position="3"/>
        <end position="49"/>
    </location>
</feature>
<gene>
    <name evidence="7" type="ORF">PPACK8108_LOCUS1286</name>
</gene>
<dbReference type="GO" id="GO:0017025">
    <property type="term" value="F:TBP-class protein binding"/>
    <property type="evidence" value="ECO:0007669"/>
    <property type="project" value="TreeGrafter"/>
</dbReference>
<sequence length="49" mass="5557">FVSKQKNQELVEIINPSKCLEAVVEDLLLELAVKVIDSVMRFSCQLAKH</sequence>
<dbReference type="EMBL" id="CALTRL010000177">
    <property type="protein sequence ID" value="CAH7666922.1"/>
    <property type="molecule type" value="Genomic_DNA"/>
</dbReference>
<evidence type="ECO:0000256" key="2">
    <source>
        <dbReference type="ARBA" id="ARBA00007530"/>
    </source>
</evidence>
<dbReference type="Proteomes" id="UP001153365">
    <property type="component" value="Unassembled WGS sequence"/>
</dbReference>
<feature type="non-terminal residue" evidence="7">
    <location>
        <position position="1"/>
    </location>
</feature>
<dbReference type="Pfam" id="PF03847">
    <property type="entry name" value="TFIID_20kDa"/>
    <property type="match status" value="1"/>
</dbReference>